<evidence type="ECO:0000313" key="3">
    <source>
        <dbReference type="Proteomes" id="UP000501727"/>
    </source>
</evidence>
<organism evidence="2 3">
    <name type="scientific">Adlercreutzia hattorii</name>
    <dbReference type="NCBI Taxonomy" id="2707299"/>
    <lineage>
        <taxon>Bacteria</taxon>
        <taxon>Bacillati</taxon>
        <taxon>Actinomycetota</taxon>
        <taxon>Coriobacteriia</taxon>
        <taxon>Eggerthellales</taxon>
        <taxon>Eggerthellaceae</taxon>
        <taxon>Adlercreutzia</taxon>
    </lineage>
</organism>
<dbReference type="KEGG" id="ahat:ADCFC_03650"/>
<sequence length="98" mass="11125">MVRAAWCTSRRAPPSRLKPWRDPTRNQNLRLYERGHDPAARIGRITLEEERLKAPSIRNVQNEPFLVAIGGKCEKFSLFTLNGDRVPNVGVADVSRAE</sequence>
<accession>A0A6F8SK03</accession>
<evidence type="ECO:0000256" key="1">
    <source>
        <dbReference type="SAM" id="MobiDB-lite"/>
    </source>
</evidence>
<keyword evidence="3" id="KW-1185">Reference proteome</keyword>
<name>A0A6F8SK03_9ACTN</name>
<evidence type="ECO:0000313" key="2">
    <source>
        <dbReference type="EMBL" id="BCA87746.1"/>
    </source>
</evidence>
<dbReference type="AlphaFoldDB" id="A0A6F8SK03"/>
<reference evidence="3" key="2">
    <citation type="submission" date="2020-03" db="EMBL/GenBank/DDBJ databases">
        <title>Complete Genome Sequence of Adlercreutzia sp. strain 8CFCBH1 Producing Equol, Isolated from Healthy Japanese Feces.</title>
        <authorList>
            <person name="Ogata Y."/>
            <person name="Sakamoto M."/>
            <person name="Ohkuma M."/>
            <person name="Hattori M."/>
            <person name="Suda W."/>
        </authorList>
    </citation>
    <scope>NUCLEOTIDE SEQUENCE [LARGE SCALE GENOMIC DNA]</scope>
    <source>
        <strain evidence="3">8CFCBH1</strain>
    </source>
</reference>
<proteinExistence type="predicted"/>
<reference evidence="3" key="1">
    <citation type="journal article" date="2020" name="Microbiol. Resour. Announc.">
        <title>Complete Genome Sequence of Adlercreutzia sp. Strain 8CFCBH1, a Potent Producer of Equol, Isolated from Healthy Japanese Feces.</title>
        <authorList>
            <person name="Ogata Y."/>
            <person name="Sakamoto M."/>
            <person name="Ohkuma M."/>
            <person name="Hattori M."/>
            <person name="Suda W."/>
        </authorList>
    </citation>
    <scope>NUCLEOTIDE SEQUENCE [LARGE SCALE GENOMIC DNA]</scope>
    <source>
        <strain evidence="3">8CFCBH1</strain>
    </source>
</reference>
<gene>
    <name evidence="2" type="ORF">ADCFC_02450</name>
</gene>
<feature type="region of interest" description="Disordered" evidence="1">
    <location>
        <begin position="1"/>
        <end position="23"/>
    </location>
</feature>
<dbReference type="Proteomes" id="UP000501727">
    <property type="component" value="Chromosome"/>
</dbReference>
<dbReference type="EMBL" id="AP022829">
    <property type="protein sequence ID" value="BCA87746.1"/>
    <property type="molecule type" value="Genomic_DNA"/>
</dbReference>
<protein>
    <submittedName>
        <fullName evidence="2">Uncharacterized protein</fullName>
    </submittedName>
</protein>